<evidence type="ECO:0000313" key="2">
    <source>
        <dbReference type="Proteomes" id="UP001465976"/>
    </source>
</evidence>
<dbReference type="EMBL" id="JBAHYK010001335">
    <property type="protein sequence ID" value="KAL0568454.1"/>
    <property type="molecule type" value="Genomic_DNA"/>
</dbReference>
<accession>A0ABR3EZT4</accession>
<sequence>MARTLPSKAARRFLDLVKVEGNAEIVREELEAISRGTPLESDDQPCPFTTFLLGMTFDTSLEEEPCFTVHFGGDFHGSEVSVDREPWDLDNNEGITVFDVTDPKEPAYCHGLADMTTAPVSAEHYTKYNGRSDELNEDLAAYFEHAKLIERSALAETWPDEYGLDEADVPSGATEEDTHAVATIPALADLALKPAVQQAIENADFEVLERFAGIPEKASSMLNALRARHDSSYSPTTLAFIAKLVEFNSTNIDLSGLTIPSDELLKILSAIRISAPILYLNISHNQHVSVDTVRKLLKARPTIHRLVLYGTSIDDEDLESLLNDEPALFYSVDELMHPFMFSRKHPHSKHRAAFSIILSSDALTPPQASFASTPLLNPTVILQSLVDLFRAWCFVLETDNPDIQFNPGIQQTTALAVLSGGIRKDGQRWGERPVICMPISSMQTPYEGWSFVAAFSTWGPFYVSPLYGFIRPKRRLELDESGTRKQCTLPEYDIFDLRDFVTELKAEGYPEPPASLVDEAEGQLERVKELVSKMISEHPRNYCGSGTMKGLKLFSEDPQLLSEFFESVRRYH</sequence>
<keyword evidence="2" id="KW-1185">Reference proteome</keyword>
<protein>
    <submittedName>
        <fullName evidence="1">Uncharacterized protein</fullName>
    </submittedName>
</protein>
<evidence type="ECO:0000313" key="1">
    <source>
        <dbReference type="EMBL" id="KAL0568454.1"/>
    </source>
</evidence>
<gene>
    <name evidence="1" type="ORF">V5O48_013533</name>
</gene>
<organism evidence="1 2">
    <name type="scientific">Marasmius crinis-equi</name>
    <dbReference type="NCBI Taxonomy" id="585013"/>
    <lineage>
        <taxon>Eukaryota</taxon>
        <taxon>Fungi</taxon>
        <taxon>Dikarya</taxon>
        <taxon>Basidiomycota</taxon>
        <taxon>Agaricomycotina</taxon>
        <taxon>Agaricomycetes</taxon>
        <taxon>Agaricomycetidae</taxon>
        <taxon>Agaricales</taxon>
        <taxon>Marasmiineae</taxon>
        <taxon>Marasmiaceae</taxon>
        <taxon>Marasmius</taxon>
    </lineage>
</organism>
<comment type="caution">
    <text evidence="1">The sequence shown here is derived from an EMBL/GenBank/DDBJ whole genome shotgun (WGS) entry which is preliminary data.</text>
</comment>
<dbReference type="Proteomes" id="UP001465976">
    <property type="component" value="Unassembled WGS sequence"/>
</dbReference>
<dbReference type="SUPFAM" id="SSF52047">
    <property type="entry name" value="RNI-like"/>
    <property type="match status" value="1"/>
</dbReference>
<proteinExistence type="predicted"/>
<reference evidence="1 2" key="1">
    <citation type="submission" date="2024-02" db="EMBL/GenBank/DDBJ databases">
        <title>A draft genome for the cacao thread blight pathogen Marasmius crinis-equi.</title>
        <authorList>
            <person name="Cohen S.P."/>
            <person name="Baruah I.K."/>
            <person name="Amoako-Attah I."/>
            <person name="Bukari Y."/>
            <person name="Meinhardt L.W."/>
            <person name="Bailey B.A."/>
        </authorList>
    </citation>
    <scope>NUCLEOTIDE SEQUENCE [LARGE SCALE GENOMIC DNA]</scope>
    <source>
        <strain evidence="1 2">GH-76</strain>
    </source>
</reference>
<name>A0ABR3EZT4_9AGAR</name>